<reference evidence="1 2" key="1">
    <citation type="journal article" date="2024" name="Plant J.">
        <title>Genome sequences and population genomics reveal climatic adaptation and genomic divergence between two closely related sweetgum species.</title>
        <authorList>
            <person name="Xu W.Q."/>
            <person name="Ren C.Q."/>
            <person name="Zhang X.Y."/>
            <person name="Comes H.P."/>
            <person name="Liu X.H."/>
            <person name="Li Y.G."/>
            <person name="Kettle C.J."/>
            <person name="Jalonen R."/>
            <person name="Gaisberger H."/>
            <person name="Ma Y.Z."/>
            <person name="Qiu Y.X."/>
        </authorList>
    </citation>
    <scope>NUCLEOTIDE SEQUENCE [LARGE SCALE GENOMIC DNA]</scope>
    <source>
        <strain evidence="1">Hangzhou</strain>
    </source>
</reference>
<dbReference type="AlphaFoldDB" id="A0AAP0WQA4"/>
<organism evidence="1 2">
    <name type="scientific">Liquidambar formosana</name>
    <name type="common">Formosan gum</name>
    <dbReference type="NCBI Taxonomy" id="63359"/>
    <lineage>
        <taxon>Eukaryota</taxon>
        <taxon>Viridiplantae</taxon>
        <taxon>Streptophyta</taxon>
        <taxon>Embryophyta</taxon>
        <taxon>Tracheophyta</taxon>
        <taxon>Spermatophyta</taxon>
        <taxon>Magnoliopsida</taxon>
        <taxon>eudicotyledons</taxon>
        <taxon>Gunneridae</taxon>
        <taxon>Pentapetalae</taxon>
        <taxon>Saxifragales</taxon>
        <taxon>Altingiaceae</taxon>
        <taxon>Liquidambar</taxon>
    </lineage>
</organism>
<sequence length="169" mass="19364">MLTRRSATKKWKLLRGFSQIPNPKLSDEPNMKHGDLFFSDFDPFLDFDYANSMDANFKQQHSANHGTDSIVPVQNKAPSAPLLNNHHSTEKCFDIDFCKPKFSPFDYATAHSLSHSVSSSVLRCWSGSRWELHVGYILPFRKTYERWGCRRCRWWLCFEPGGGSALGDG</sequence>
<evidence type="ECO:0000313" key="2">
    <source>
        <dbReference type="Proteomes" id="UP001415857"/>
    </source>
</evidence>
<comment type="caution">
    <text evidence="1">The sequence shown here is derived from an EMBL/GenBank/DDBJ whole genome shotgun (WGS) entry which is preliminary data.</text>
</comment>
<evidence type="ECO:0000313" key="1">
    <source>
        <dbReference type="EMBL" id="KAK9275261.1"/>
    </source>
</evidence>
<proteinExistence type="predicted"/>
<gene>
    <name evidence="1" type="ORF">L1049_022523</name>
</gene>
<keyword evidence="2" id="KW-1185">Reference proteome</keyword>
<protein>
    <submittedName>
        <fullName evidence="1">Uncharacterized protein</fullName>
    </submittedName>
</protein>
<dbReference type="EMBL" id="JBBPBK010000011">
    <property type="protein sequence ID" value="KAK9275261.1"/>
    <property type="molecule type" value="Genomic_DNA"/>
</dbReference>
<dbReference type="Proteomes" id="UP001415857">
    <property type="component" value="Unassembled WGS sequence"/>
</dbReference>
<accession>A0AAP0WQA4</accession>
<name>A0AAP0WQA4_LIQFO</name>